<dbReference type="InterPro" id="IPR018188">
    <property type="entry name" value="RNase_T2_His_AS_1"/>
</dbReference>
<evidence type="ECO:0000256" key="2">
    <source>
        <dbReference type="ARBA" id="ARBA00022722"/>
    </source>
</evidence>
<comment type="similarity">
    <text evidence="1 6">Belongs to the RNase T2 family.</text>
</comment>
<dbReference type="EMBL" id="CAXHTB010000013">
    <property type="protein sequence ID" value="CAL0318235.1"/>
    <property type="molecule type" value="Genomic_DNA"/>
</dbReference>
<dbReference type="GO" id="GO:0005576">
    <property type="term" value="C:extracellular region"/>
    <property type="evidence" value="ECO:0007669"/>
    <property type="project" value="TreeGrafter"/>
</dbReference>
<dbReference type="PROSITE" id="PS00530">
    <property type="entry name" value="RNASE_T2_1"/>
    <property type="match status" value="1"/>
</dbReference>
<dbReference type="GO" id="GO:0003723">
    <property type="term" value="F:RNA binding"/>
    <property type="evidence" value="ECO:0007669"/>
    <property type="project" value="InterPro"/>
</dbReference>
<dbReference type="PANTHER" id="PTHR11240">
    <property type="entry name" value="RIBONUCLEASE T2"/>
    <property type="match status" value="1"/>
</dbReference>
<name>A0AAV1X958_LUPLU</name>
<dbReference type="SUPFAM" id="SSF55895">
    <property type="entry name" value="Ribonuclease Rh-like"/>
    <property type="match status" value="1"/>
</dbReference>
<keyword evidence="7" id="KW-0732">Signal</keyword>
<dbReference type="AlphaFoldDB" id="A0AAV1X958"/>
<keyword evidence="3" id="KW-0255">Endonuclease</keyword>
<comment type="caution">
    <text evidence="8">The sequence shown here is derived from an EMBL/GenBank/DDBJ whole genome shotgun (WGS) entry which is preliminary data.</text>
</comment>
<dbReference type="Gene3D" id="3.90.730.10">
    <property type="entry name" value="Ribonuclease T2-like"/>
    <property type="match status" value="1"/>
</dbReference>
<evidence type="ECO:0000256" key="6">
    <source>
        <dbReference type="RuleBase" id="RU004328"/>
    </source>
</evidence>
<evidence type="ECO:0000256" key="1">
    <source>
        <dbReference type="ARBA" id="ARBA00007469"/>
    </source>
</evidence>
<accession>A0AAV1X958</accession>
<proteinExistence type="inferred from homology"/>
<gene>
    <name evidence="8" type="ORF">LLUT_LOCUS19295</name>
</gene>
<dbReference type="InterPro" id="IPR001568">
    <property type="entry name" value="RNase_T2-like"/>
</dbReference>
<evidence type="ECO:0000256" key="7">
    <source>
        <dbReference type="SAM" id="SignalP"/>
    </source>
</evidence>
<keyword evidence="2" id="KW-0540">Nuclease</keyword>
<evidence type="ECO:0000313" key="8">
    <source>
        <dbReference type="EMBL" id="CAL0318235.1"/>
    </source>
</evidence>
<dbReference type="GO" id="GO:0006401">
    <property type="term" value="P:RNA catabolic process"/>
    <property type="evidence" value="ECO:0007669"/>
    <property type="project" value="TreeGrafter"/>
</dbReference>
<dbReference type="InterPro" id="IPR033697">
    <property type="entry name" value="Ribonuclease_T2_eukaryotic"/>
</dbReference>
<sequence length="222" mass="25202">MEFKGSNLIKLLLLTQCLIVLCAYGEDVHFFYFVQQWPGSYCGTVVRNCRHPKNKKPAIDFGIHGLWPGKKDGSTLRYCKPKIDFSASQLAGITSKLERDWPALTCPTKEGSFFWKQQWDKHGVCSNSILNQRAYFELTLDLKEGTNLKRNLSNAGINPDGKTYTLDKIKDALQKAYGFTPFIECYTNNTGHSLLFQVYKCVNAAADSNFHFIECPVRPKVV</sequence>
<dbReference type="InterPro" id="IPR036430">
    <property type="entry name" value="RNase_T2-like_sf"/>
</dbReference>
<keyword evidence="9" id="KW-1185">Reference proteome</keyword>
<reference evidence="8 9" key="1">
    <citation type="submission" date="2024-03" db="EMBL/GenBank/DDBJ databases">
        <authorList>
            <person name="Martinez-Hernandez J."/>
        </authorList>
    </citation>
    <scope>NUCLEOTIDE SEQUENCE [LARGE SCALE GENOMIC DNA]</scope>
</reference>
<evidence type="ECO:0000256" key="4">
    <source>
        <dbReference type="ARBA" id="ARBA00023157"/>
    </source>
</evidence>
<evidence type="ECO:0000313" key="9">
    <source>
        <dbReference type="Proteomes" id="UP001497480"/>
    </source>
</evidence>
<keyword evidence="5" id="KW-0456">Lyase</keyword>
<dbReference type="Pfam" id="PF00445">
    <property type="entry name" value="Ribonuclease_T2"/>
    <property type="match status" value="1"/>
</dbReference>
<dbReference type="Proteomes" id="UP001497480">
    <property type="component" value="Unassembled WGS sequence"/>
</dbReference>
<feature type="signal peptide" evidence="7">
    <location>
        <begin position="1"/>
        <end position="25"/>
    </location>
</feature>
<dbReference type="GO" id="GO:0033897">
    <property type="term" value="F:ribonuclease T2 activity"/>
    <property type="evidence" value="ECO:0007669"/>
    <property type="project" value="InterPro"/>
</dbReference>
<keyword evidence="3" id="KW-0378">Hydrolase</keyword>
<feature type="chain" id="PRO_5043404747" evidence="7">
    <location>
        <begin position="26"/>
        <end position="222"/>
    </location>
</feature>
<evidence type="ECO:0000256" key="5">
    <source>
        <dbReference type="ARBA" id="ARBA00023239"/>
    </source>
</evidence>
<dbReference type="CDD" id="cd01061">
    <property type="entry name" value="RNase_T2_euk"/>
    <property type="match status" value="1"/>
</dbReference>
<protein>
    <submittedName>
        <fullName evidence="8">Uncharacterized protein</fullName>
    </submittedName>
</protein>
<keyword evidence="4" id="KW-1015">Disulfide bond</keyword>
<organism evidence="8 9">
    <name type="scientific">Lupinus luteus</name>
    <name type="common">European yellow lupine</name>
    <dbReference type="NCBI Taxonomy" id="3873"/>
    <lineage>
        <taxon>Eukaryota</taxon>
        <taxon>Viridiplantae</taxon>
        <taxon>Streptophyta</taxon>
        <taxon>Embryophyta</taxon>
        <taxon>Tracheophyta</taxon>
        <taxon>Spermatophyta</taxon>
        <taxon>Magnoliopsida</taxon>
        <taxon>eudicotyledons</taxon>
        <taxon>Gunneridae</taxon>
        <taxon>Pentapetalae</taxon>
        <taxon>rosids</taxon>
        <taxon>fabids</taxon>
        <taxon>Fabales</taxon>
        <taxon>Fabaceae</taxon>
        <taxon>Papilionoideae</taxon>
        <taxon>50 kb inversion clade</taxon>
        <taxon>genistoids sensu lato</taxon>
        <taxon>core genistoids</taxon>
        <taxon>Genisteae</taxon>
        <taxon>Lupinus</taxon>
    </lineage>
</organism>
<dbReference type="PANTHER" id="PTHR11240:SF72">
    <property type="entry name" value="RIBONUCLEASE 1"/>
    <property type="match status" value="1"/>
</dbReference>
<evidence type="ECO:0000256" key="3">
    <source>
        <dbReference type="ARBA" id="ARBA00022759"/>
    </source>
</evidence>